<dbReference type="AlphaFoldDB" id="A0ABD6ETK3"/>
<evidence type="ECO:0000256" key="1">
    <source>
        <dbReference type="SAM" id="SignalP"/>
    </source>
</evidence>
<dbReference type="PANTHER" id="PTHR43313">
    <property type="entry name" value="SHORT-CHAIN DEHYDROGENASE/REDUCTASE FAMILY 9C"/>
    <property type="match status" value="1"/>
</dbReference>
<dbReference type="PANTHER" id="PTHR43313:SF7">
    <property type="entry name" value="17-BETA-HYDROXYSTEROID DEHYDROGENASE TYPE 6"/>
    <property type="match status" value="1"/>
</dbReference>
<evidence type="ECO:0000313" key="3">
    <source>
        <dbReference type="Proteomes" id="UP001608902"/>
    </source>
</evidence>
<sequence length="76" mass="8897">MMLILVLFFIILSLWLLRSLYLDKLQIENLSDRAVLITGCRTGFGRGLVEKCLREGMTVFAGCHTQQVRYFQEWKL</sequence>
<reference evidence="2 3" key="1">
    <citation type="submission" date="2024-08" db="EMBL/GenBank/DDBJ databases">
        <title>Gnathostoma spinigerum genome.</title>
        <authorList>
            <person name="Gonzalez-Bertolin B."/>
            <person name="Monzon S."/>
            <person name="Zaballos A."/>
            <person name="Jimenez P."/>
            <person name="Dekumyoy P."/>
            <person name="Varona S."/>
            <person name="Cuesta I."/>
            <person name="Sumanam S."/>
            <person name="Adisakwattana P."/>
            <person name="Gasser R.B."/>
            <person name="Hernandez-Gonzalez A."/>
            <person name="Young N.D."/>
            <person name="Perteguer M.J."/>
        </authorList>
    </citation>
    <scope>NUCLEOTIDE SEQUENCE [LARGE SCALE GENOMIC DNA]</scope>
    <source>
        <strain evidence="2">AL3</strain>
        <tissue evidence="2">Liver</tissue>
    </source>
</reference>
<keyword evidence="3" id="KW-1185">Reference proteome</keyword>
<keyword evidence="1" id="KW-0732">Signal</keyword>
<name>A0ABD6ETK3_9BILA</name>
<evidence type="ECO:0000313" key="2">
    <source>
        <dbReference type="EMBL" id="MFH4981504.1"/>
    </source>
</evidence>
<dbReference type="EMBL" id="JBGFUD010007347">
    <property type="protein sequence ID" value="MFH4981504.1"/>
    <property type="molecule type" value="Genomic_DNA"/>
</dbReference>
<dbReference type="InterPro" id="IPR036291">
    <property type="entry name" value="NAD(P)-bd_dom_sf"/>
</dbReference>
<dbReference type="Proteomes" id="UP001608902">
    <property type="component" value="Unassembled WGS sequence"/>
</dbReference>
<accession>A0ABD6ETK3</accession>
<protein>
    <submittedName>
        <fullName evidence="2">Uncharacterized protein</fullName>
    </submittedName>
</protein>
<gene>
    <name evidence="2" type="ORF">AB6A40_008213</name>
</gene>
<dbReference type="SUPFAM" id="SSF51735">
    <property type="entry name" value="NAD(P)-binding Rossmann-fold domains"/>
    <property type="match status" value="1"/>
</dbReference>
<proteinExistence type="predicted"/>
<comment type="caution">
    <text evidence="2">The sequence shown here is derived from an EMBL/GenBank/DDBJ whole genome shotgun (WGS) entry which is preliminary data.</text>
</comment>
<organism evidence="2 3">
    <name type="scientific">Gnathostoma spinigerum</name>
    <dbReference type="NCBI Taxonomy" id="75299"/>
    <lineage>
        <taxon>Eukaryota</taxon>
        <taxon>Metazoa</taxon>
        <taxon>Ecdysozoa</taxon>
        <taxon>Nematoda</taxon>
        <taxon>Chromadorea</taxon>
        <taxon>Rhabditida</taxon>
        <taxon>Spirurina</taxon>
        <taxon>Gnathostomatomorpha</taxon>
        <taxon>Gnathostomatoidea</taxon>
        <taxon>Gnathostomatidae</taxon>
        <taxon>Gnathostoma</taxon>
    </lineage>
</organism>
<feature type="signal peptide" evidence="1">
    <location>
        <begin position="1"/>
        <end position="19"/>
    </location>
</feature>
<feature type="chain" id="PRO_5044822394" evidence="1">
    <location>
        <begin position="20"/>
        <end position="76"/>
    </location>
</feature>
<dbReference type="Gene3D" id="3.40.50.720">
    <property type="entry name" value="NAD(P)-binding Rossmann-like Domain"/>
    <property type="match status" value="1"/>
</dbReference>